<dbReference type="RefSeq" id="XP_035319557.1">
    <property type="nucleotide sequence ID" value="XM_035464371.1"/>
</dbReference>
<dbReference type="GeneID" id="55968621"/>
<dbReference type="OrthoDB" id="3626597at2759"/>
<dbReference type="EMBL" id="JAANYQ010000014">
    <property type="protein sequence ID" value="KAF4120905.1"/>
    <property type="molecule type" value="Genomic_DNA"/>
</dbReference>
<dbReference type="PANTHER" id="PTHR11705:SF143">
    <property type="entry name" value="SLL0236 PROTEIN"/>
    <property type="match status" value="1"/>
</dbReference>
<evidence type="ECO:0000256" key="7">
    <source>
        <dbReference type="SAM" id="MobiDB-lite"/>
    </source>
</evidence>
<reference evidence="9" key="1">
    <citation type="submission" date="2020-03" db="EMBL/GenBank/DDBJ databases">
        <title>Site-based positive gene gene selection in Geosmithia morbida across the United States reveals a broad range of putative effectors and factors for local host and environmental adapation.</title>
        <authorList>
            <person name="Onufrak A."/>
            <person name="Murdoch R.W."/>
            <person name="Gazis R."/>
            <person name="Huff M."/>
            <person name="Staton M."/>
            <person name="Klingeman W."/>
            <person name="Hadziabdic D."/>
        </authorList>
    </citation>
    <scope>NUCLEOTIDE SEQUENCE</scope>
    <source>
        <strain evidence="9">1262</strain>
    </source>
</reference>
<comment type="cofactor">
    <cofactor evidence="1">
        <name>Zn(2+)</name>
        <dbReference type="ChEBI" id="CHEBI:29105"/>
    </cofactor>
</comment>
<evidence type="ECO:0000256" key="3">
    <source>
        <dbReference type="ARBA" id="ARBA00022670"/>
    </source>
</evidence>
<dbReference type="GO" id="GO:0008270">
    <property type="term" value="F:zinc ion binding"/>
    <property type="evidence" value="ECO:0007669"/>
    <property type="project" value="InterPro"/>
</dbReference>
<dbReference type="Proteomes" id="UP000749293">
    <property type="component" value="Unassembled WGS sequence"/>
</dbReference>
<gene>
    <name evidence="9" type="ORF">GMORB2_2391</name>
</gene>
<feature type="domain" description="Peptidase M14" evidence="8">
    <location>
        <begin position="118"/>
        <end position="232"/>
    </location>
</feature>
<evidence type="ECO:0000256" key="4">
    <source>
        <dbReference type="ARBA" id="ARBA00022801"/>
    </source>
</evidence>
<keyword evidence="6" id="KW-0482">Metalloprotease</keyword>
<comment type="caution">
    <text evidence="9">The sequence shown here is derived from an EMBL/GenBank/DDBJ whole genome shotgun (WGS) entry which is preliminary data.</text>
</comment>
<protein>
    <submittedName>
        <fullName evidence="9">Zn pept</fullName>
    </submittedName>
</protein>
<keyword evidence="10" id="KW-1185">Reference proteome</keyword>
<sequence length="259" mass="28163">MKLLCSFAVGTGNCFEHGIIAPTGLGMGGSDKDFILSVDEVTLGLAGLQAAYPDKVKLPRPPFKTYEGRWMQGAVVRVEDGSGDNGILGPRAFIMSGISRMEEFLVLDVEDALTAGTVILPLANPDGVAYDQTTGTCWCKNRRPLSQLRGSTGLQGGLQSGRALVQDGDFGRLVSEIYHGKPAESEPETRAVKWILASFNETLSWMADLHSYGGKVLYAWGDNNAGRQDPEQTLSNPEYDRQRGFMGTDPVDSRYKEHI</sequence>
<evidence type="ECO:0000313" key="9">
    <source>
        <dbReference type="EMBL" id="KAF4120905.1"/>
    </source>
</evidence>
<dbReference type="PANTHER" id="PTHR11705">
    <property type="entry name" value="PROTEASE FAMILY M14 CARBOXYPEPTIDASE A,B"/>
    <property type="match status" value="1"/>
</dbReference>
<organism evidence="9 10">
    <name type="scientific">Geosmithia morbida</name>
    <dbReference type="NCBI Taxonomy" id="1094350"/>
    <lineage>
        <taxon>Eukaryota</taxon>
        <taxon>Fungi</taxon>
        <taxon>Dikarya</taxon>
        <taxon>Ascomycota</taxon>
        <taxon>Pezizomycotina</taxon>
        <taxon>Sordariomycetes</taxon>
        <taxon>Hypocreomycetidae</taxon>
        <taxon>Hypocreales</taxon>
        <taxon>Bionectriaceae</taxon>
        <taxon>Geosmithia</taxon>
    </lineage>
</organism>
<dbReference type="InterPro" id="IPR000834">
    <property type="entry name" value="Peptidase_M14"/>
</dbReference>
<accession>A0A9P5D2K3</accession>
<dbReference type="Pfam" id="PF00246">
    <property type="entry name" value="Peptidase_M14"/>
    <property type="match status" value="1"/>
</dbReference>
<evidence type="ECO:0000256" key="1">
    <source>
        <dbReference type="ARBA" id="ARBA00001947"/>
    </source>
</evidence>
<dbReference type="Gene3D" id="3.40.630.10">
    <property type="entry name" value="Zn peptidases"/>
    <property type="match status" value="1"/>
</dbReference>
<feature type="region of interest" description="Disordered" evidence="7">
    <location>
        <begin position="228"/>
        <end position="259"/>
    </location>
</feature>
<dbReference type="GO" id="GO:0004181">
    <property type="term" value="F:metallocarboxypeptidase activity"/>
    <property type="evidence" value="ECO:0007669"/>
    <property type="project" value="InterPro"/>
</dbReference>
<proteinExistence type="inferred from homology"/>
<evidence type="ECO:0000256" key="6">
    <source>
        <dbReference type="ARBA" id="ARBA00023049"/>
    </source>
</evidence>
<dbReference type="GO" id="GO:0006508">
    <property type="term" value="P:proteolysis"/>
    <property type="evidence" value="ECO:0007669"/>
    <property type="project" value="UniProtKB-KW"/>
</dbReference>
<evidence type="ECO:0000256" key="2">
    <source>
        <dbReference type="ARBA" id="ARBA00005988"/>
    </source>
</evidence>
<name>A0A9P5D2K3_9HYPO</name>
<keyword evidence="4" id="KW-0378">Hydrolase</keyword>
<evidence type="ECO:0000313" key="10">
    <source>
        <dbReference type="Proteomes" id="UP000749293"/>
    </source>
</evidence>
<dbReference type="AlphaFoldDB" id="A0A9P5D2K3"/>
<evidence type="ECO:0000259" key="8">
    <source>
        <dbReference type="Pfam" id="PF00246"/>
    </source>
</evidence>
<evidence type="ECO:0000256" key="5">
    <source>
        <dbReference type="ARBA" id="ARBA00022833"/>
    </source>
</evidence>
<keyword evidence="5" id="KW-0862">Zinc</keyword>
<dbReference type="SUPFAM" id="SSF53187">
    <property type="entry name" value="Zn-dependent exopeptidases"/>
    <property type="match status" value="1"/>
</dbReference>
<comment type="similarity">
    <text evidence="2">Belongs to the peptidase M14 family.</text>
</comment>
<keyword evidence="3" id="KW-0645">Protease</keyword>